<dbReference type="CDD" id="cd00051">
    <property type="entry name" value="EFh"/>
    <property type="match status" value="1"/>
</dbReference>
<feature type="compositionally biased region" description="Acidic residues" evidence="2">
    <location>
        <begin position="82"/>
        <end position="94"/>
    </location>
</feature>
<evidence type="ECO:0000256" key="1">
    <source>
        <dbReference type="ARBA" id="ARBA00022837"/>
    </source>
</evidence>
<keyword evidence="5" id="KW-1185">Reference proteome</keyword>
<feature type="domain" description="EF-hand" evidence="3">
    <location>
        <begin position="19"/>
        <end position="54"/>
    </location>
</feature>
<organism evidence="4 5">
    <name type="scientific">Haemaphysalis longicornis</name>
    <name type="common">Bush tick</name>
    <dbReference type="NCBI Taxonomy" id="44386"/>
    <lineage>
        <taxon>Eukaryota</taxon>
        <taxon>Metazoa</taxon>
        <taxon>Ecdysozoa</taxon>
        <taxon>Arthropoda</taxon>
        <taxon>Chelicerata</taxon>
        <taxon>Arachnida</taxon>
        <taxon>Acari</taxon>
        <taxon>Parasitiformes</taxon>
        <taxon>Ixodida</taxon>
        <taxon>Ixodoidea</taxon>
        <taxon>Ixodidae</taxon>
        <taxon>Haemaphysalinae</taxon>
        <taxon>Haemaphysalis</taxon>
    </lineage>
</organism>
<dbReference type="EMBL" id="JABSTR010000006">
    <property type="protein sequence ID" value="KAH9373168.1"/>
    <property type="molecule type" value="Genomic_DNA"/>
</dbReference>
<dbReference type="Gene3D" id="1.10.238.10">
    <property type="entry name" value="EF-hand"/>
    <property type="match status" value="1"/>
</dbReference>
<reference evidence="4 5" key="1">
    <citation type="journal article" date="2020" name="Cell">
        <title>Large-Scale Comparative Analyses of Tick Genomes Elucidate Their Genetic Diversity and Vector Capacities.</title>
        <authorList>
            <consortium name="Tick Genome and Microbiome Consortium (TIGMIC)"/>
            <person name="Jia N."/>
            <person name="Wang J."/>
            <person name="Shi W."/>
            <person name="Du L."/>
            <person name="Sun Y."/>
            <person name="Zhan W."/>
            <person name="Jiang J.F."/>
            <person name="Wang Q."/>
            <person name="Zhang B."/>
            <person name="Ji P."/>
            <person name="Bell-Sakyi L."/>
            <person name="Cui X.M."/>
            <person name="Yuan T.T."/>
            <person name="Jiang B.G."/>
            <person name="Yang W.F."/>
            <person name="Lam T.T."/>
            <person name="Chang Q.C."/>
            <person name="Ding S.J."/>
            <person name="Wang X.J."/>
            <person name="Zhu J.G."/>
            <person name="Ruan X.D."/>
            <person name="Zhao L."/>
            <person name="Wei J.T."/>
            <person name="Ye R.Z."/>
            <person name="Que T.C."/>
            <person name="Du C.H."/>
            <person name="Zhou Y.H."/>
            <person name="Cheng J.X."/>
            <person name="Dai P.F."/>
            <person name="Guo W.B."/>
            <person name="Han X.H."/>
            <person name="Huang E.J."/>
            <person name="Li L.F."/>
            <person name="Wei W."/>
            <person name="Gao Y.C."/>
            <person name="Liu J.Z."/>
            <person name="Shao H.Z."/>
            <person name="Wang X."/>
            <person name="Wang C.C."/>
            <person name="Yang T.C."/>
            <person name="Huo Q.B."/>
            <person name="Li W."/>
            <person name="Chen H.Y."/>
            <person name="Chen S.E."/>
            <person name="Zhou L.G."/>
            <person name="Ni X.B."/>
            <person name="Tian J.H."/>
            <person name="Sheng Y."/>
            <person name="Liu T."/>
            <person name="Pan Y.S."/>
            <person name="Xia L.Y."/>
            <person name="Li J."/>
            <person name="Zhao F."/>
            <person name="Cao W.C."/>
        </authorList>
    </citation>
    <scope>NUCLEOTIDE SEQUENCE [LARGE SCALE GENOMIC DNA]</scope>
    <source>
        <strain evidence="4">HaeL-2018</strain>
    </source>
</reference>
<dbReference type="Proteomes" id="UP000821853">
    <property type="component" value="Chromosome 4"/>
</dbReference>
<name>A0A9J6GFA3_HAELO</name>
<protein>
    <recommendedName>
        <fullName evidence="3">EF-hand domain-containing protein</fullName>
    </recommendedName>
</protein>
<accession>A0A9J6GFA3</accession>
<evidence type="ECO:0000259" key="3">
    <source>
        <dbReference type="PROSITE" id="PS50222"/>
    </source>
</evidence>
<dbReference type="GO" id="GO:0005509">
    <property type="term" value="F:calcium ion binding"/>
    <property type="evidence" value="ECO:0007669"/>
    <property type="project" value="InterPro"/>
</dbReference>
<dbReference type="SMART" id="SM00054">
    <property type="entry name" value="EFh"/>
    <property type="match status" value="1"/>
</dbReference>
<dbReference type="VEuPathDB" id="VectorBase:HLOH_055165"/>
<feature type="region of interest" description="Disordered" evidence="2">
    <location>
        <begin position="53"/>
        <end position="101"/>
    </location>
</feature>
<dbReference type="SUPFAM" id="SSF47473">
    <property type="entry name" value="EF-hand"/>
    <property type="match status" value="1"/>
</dbReference>
<evidence type="ECO:0000313" key="5">
    <source>
        <dbReference type="Proteomes" id="UP000821853"/>
    </source>
</evidence>
<evidence type="ECO:0000313" key="4">
    <source>
        <dbReference type="EMBL" id="KAH9373168.1"/>
    </source>
</evidence>
<dbReference type="Pfam" id="PF13499">
    <property type="entry name" value="EF-hand_7"/>
    <property type="match status" value="1"/>
</dbReference>
<dbReference type="OrthoDB" id="442428at2759"/>
<gene>
    <name evidence="4" type="ORF">HPB48_004913</name>
</gene>
<dbReference type="PROSITE" id="PS50222">
    <property type="entry name" value="EF_HAND_2"/>
    <property type="match status" value="1"/>
</dbReference>
<dbReference type="InterPro" id="IPR011992">
    <property type="entry name" value="EF-hand-dom_pair"/>
</dbReference>
<sequence length="101" mass="11173">MEEFKDACDLLGQHANTPMSQEQVEELAKSIDINKDGFIDFNEFLEAFRLVDKRPPSPPADAKESGATPCNGVPNAAPVAVIDEDVDEDEEEQQESYCTKL</sequence>
<comment type="caution">
    <text evidence="4">The sequence shown here is derived from an EMBL/GenBank/DDBJ whole genome shotgun (WGS) entry which is preliminary data.</text>
</comment>
<dbReference type="InterPro" id="IPR018247">
    <property type="entry name" value="EF_Hand_1_Ca_BS"/>
</dbReference>
<dbReference type="PROSITE" id="PS00018">
    <property type="entry name" value="EF_HAND_1"/>
    <property type="match status" value="1"/>
</dbReference>
<dbReference type="AlphaFoldDB" id="A0A9J6GFA3"/>
<proteinExistence type="predicted"/>
<dbReference type="InterPro" id="IPR002048">
    <property type="entry name" value="EF_hand_dom"/>
</dbReference>
<evidence type="ECO:0000256" key="2">
    <source>
        <dbReference type="SAM" id="MobiDB-lite"/>
    </source>
</evidence>
<keyword evidence="1" id="KW-0106">Calcium</keyword>